<dbReference type="GO" id="GO:0006352">
    <property type="term" value="P:DNA-templated transcription initiation"/>
    <property type="evidence" value="ECO:0007669"/>
    <property type="project" value="InterPro"/>
</dbReference>
<evidence type="ECO:0000313" key="8">
    <source>
        <dbReference type="Proteomes" id="UP000217103"/>
    </source>
</evidence>
<dbReference type="InterPro" id="IPR007627">
    <property type="entry name" value="RNA_pol_sigma70_r2"/>
</dbReference>
<dbReference type="InterPro" id="IPR013325">
    <property type="entry name" value="RNA_pol_sigma_r2"/>
</dbReference>
<evidence type="ECO:0000313" key="7">
    <source>
        <dbReference type="EMBL" id="SDR31615.1"/>
    </source>
</evidence>
<dbReference type="InterPro" id="IPR013324">
    <property type="entry name" value="RNA_pol_sigma_r3/r4-like"/>
</dbReference>
<keyword evidence="5" id="KW-0804">Transcription</keyword>
<dbReference type="InterPro" id="IPR014284">
    <property type="entry name" value="RNA_pol_sigma-70_dom"/>
</dbReference>
<dbReference type="GO" id="GO:0016987">
    <property type="term" value="F:sigma factor activity"/>
    <property type="evidence" value="ECO:0007669"/>
    <property type="project" value="UniProtKB-KW"/>
</dbReference>
<dbReference type="InterPro" id="IPR039425">
    <property type="entry name" value="RNA_pol_sigma-70-like"/>
</dbReference>
<dbReference type="PANTHER" id="PTHR43133:SF8">
    <property type="entry name" value="RNA POLYMERASE SIGMA FACTOR HI_1459-RELATED"/>
    <property type="match status" value="1"/>
</dbReference>
<keyword evidence="8" id="KW-1185">Reference proteome</keyword>
<keyword evidence="4" id="KW-0238">DNA-binding</keyword>
<gene>
    <name evidence="7" type="ORF">SAMN04489764_5078</name>
</gene>
<dbReference type="PANTHER" id="PTHR43133">
    <property type="entry name" value="RNA POLYMERASE ECF-TYPE SIGMA FACTO"/>
    <property type="match status" value="1"/>
</dbReference>
<dbReference type="Gene3D" id="1.10.1740.10">
    <property type="match status" value="1"/>
</dbReference>
<proteinExistence type="inferred from homology"/>
<evidence type="ECO:0000259" key="6">
    <source>
        <dbReference type="Pfam" id="PF04542"/>
    </source>
</evidence>
<organism evidence="7 8">
    <name type="scientific">Thermostaphylospora chromogena</name>
    <dbReference type="NCBI Taxonomy" id="35622"/>
    <lineage>
        <taxon>Bacteria</taxon>
        <taxon>Bacillati</taxon>
        <taxon>Actinomycetota</taxon>
        <taxon>Actinomycetes</taxon>
        <taxon>Streptosporangiales</taxon>
        <taxon>Thermomonosporaceae</taxon>
        <taxon>Thermostaphylospora</taxon>
    </lineage>
</organism>
<accession>A0A1H1I1P0</accession>
<keyword evidence="3" id="KW-0731">Sigma factor</keyword>
<reference evidence="7 8" key="1">
    <citation type="submission" date="2016-10" db="EMBL/GenBank/DDBJ databases">
        <authorList>
            <person name="de Groot N.N."/>
        </authorList>
    </citation>
    <scope>NUCLEOTIDE SEQUENCE [LARGE SCALE GENOMIC DNA]</scope>
    <source>
        <strain evidence="7 8">DSM 43794</strain>
    </source>
</reference>
<comment type="similarity">
    <text evidence="1">Belongs to the sigma-70 factor family. ECF subfamily.</text>
</comment>
<dbReference type="NCBIfam" id="TIGR02937">
    <property type="entry name" value="sigma70-ECF"/>
    <property type="match status" value="1"/>
</dbReference>
<sequence length="191" mass="20562">MSAPEAAPVRHVRLLAAAAEGDQAAWAELVDMFSPAMWASARAYDLNGADADDAVQAAWLRLLENLHGIHDPAGLGRWLITTTRREAMRISRERRGARLDADPDAPRAGRAVLADADAAERVLDAEWRALLWKAVDAMGEPCRTLLRLLATGPATSTLQIAARLGMPRGSVGPTRARCLRRLRAVVGEAAS</sequence>
<evidence type="ECO:0000256" key="2">
    <source>
        <dbReference type="ARBA" id="ARBA00023015"/>
    </source>
</evidence>
<dbReference type="InterPro" id="IPR036388">
    <property type="entry name" value="WH-like_DNA-bd_sf"/>
</dbReference>
<protein>
    <submittedName>
        <fullName evidence="7">RNA polymerase sigma factor, sigma-70 family</fullName>
    </submittedName>
</protein>
<evidence type="ECO:0000256" key="4">
    <source>
        <dbReference type="ARBA" id="ARBA00023125"/>
    </source>
</evidence>
<dbReference type="Pfam" id="PF04542">
    <property type="entry name" value="Sigma70_r2"/>
    <property type="match status" value="1"/>
</dbReference>
<evidence type="ECO:0000256" key="3">
    <source>
        <dbReference type="ARBA" id="ARBA00023082"/>
    </source>
</evidence>
<dbReference type="STRING" id="35622.SAMN04489764_5078"/>
<dbReference type="Proteomes" id="UP000217103">
    <property type="component" value="Unassembled WGS sequence"/>
</dbReference>
<name>A0A1H1I1P0_9ACTN</name>
<dbReference type="SUPFAM" id="SSF88659">
    <property type="entry name" value="Sigma3 and sigma4 domains of RNA polymerase sigma factors"/>
    <property type="match status" value="1"/>
</dbReference>
<dbReference type="GO" id="GO:0003677">
    <property type="term" value="F:DNA binding"/>
    <property type="evidence" value="ECO:0007669"/>
    <property type="project" value="UniProtKB-KW"/>
</dbReference>
<evidence type="ECO:0000256" key="5">
    <source>
        <dbReference type="ARBA" id="ARBA00023163"/>
    </source>
</evidence>
<dbReference type="Gene3D" id="1.10.10.10">
    <property type="entry name" value="Winged helix-like DNA-binding domain superfamily/Winged helix DNA-binding domain"/>
    <property type="match status" value="1"/>
</dbReference>
<evidence type="ECO:0000256" key="1">
    <source>
        <dbReference type="ARBA" id="ARBA00010641"/>
    </source>
</evidence>
<dbReference type="SUPFAM" id="SSF88946">
    <property type="entry name" value="Sigma2 domain of RNA polymerase sigma factors"/>
    <property type="match status" value="1"/>
</dbReference>
<dbReference type="RefSeq" id="WP_242659548.1">
    <property type="nucleotide sequence ID" value="NZ_FNKK01000002.1"/>
</dbReference>
<feature type="domain" description="RNA polymerase sigma-70 region 2" evidence="6">
    <location>
        <begin position="29"/>
        <end position="94"/>
    </location>
</feature>
<dbReference type="EMBL" id="FNKK01000002">
    <property type="protein sequence ID" value="SDR31615.1"/>
    <property type="molecule type" value="Genomic_DNA"/>
</dbReference>
<dbReference type="AlphaFoldDB" id="A0A1H1I1P0"/>
<keyword evidence="2" id="KW-0805">Transcription regulation</keyword>